<evidence type="ECO:0000259" key="14">
    <source>
        <dbReference type="Pfam" id="PF02882"/>
    </source>
</evidence>
<evidence type="ECO:0000313" key="15">
    <source>
        <dbReference type="EMBL" id="OIR23208.1"/>
    </source>
</evidence>
<dbReference type="FunFam" id="3.40.50.720:FF:000094">
    <property type="entry name" value="Bifunctional protein FolD"/>
    <property type="match status" value="1"/>
</dbReference>
<dbReference type="GO" id="GO:0005829">
    <property type="term" value="C:cytosol"/>
    <property type="evidence" value="ECO:0007669"/>
    <property type="project" value="TreeGrafter"/>
</dbReference>
<dbReference type="AlphaFoldDB" id="A0A1J5U479"/>
<dbReference type="EC" id="3.5.4.9" evidence="12"/>
<keyword evidence="9 12" id="KW-0368">Histidine biosynthesis</keyword>
<keyword evidence="5 12" id="KW-0658">Purine biosynthesis</keyword>
<keyword evidence="6 12" id="KW-0378">Hydrolase</keyword>
<comment type="subunit">
    <text evidence="2 12">Homodimer.</text>
</comment>
<feature type="domain" description="Tetrahydrofolate dehydrogenase/cyclohydrolase catalytic" evidence="13">
    <location>
        <begin position="5"/>
        <end position="112"/>
    </location>
</feature>
<dbReference type="HAMAP" id="MF_01576">
    <property type="entry name" value="THF_DHG_CYH"/>
    <property type="match status" value="1"/>
</dbReference>
<evidence type="ECO:0000313" key="16">
    <source>
        <dbReference type="Proteomes" id="UP000183138"/>
    </source>
</evidence>
<dbReference type="PANTHER" id="PTHR48099:SF5">
    <property type="entry name" value="C-1-TETRAHYDROFOLATE SYNTHASE, CYTOPLASMIC"/>
    <property type="match status" value="1"/>
</dbReference>
<comment type="caution">
    <text evidence="15">The sequence shown here is derived from an EMBL/GenBank/DDBJ whole genome shotgun (WGS) entry which is preliminary data.</text>
</comment>
<comment type="catalytic activity">
    <reaction evidence="12">
        <text>(6R)-5,10-methenyltetrahydrofolate + H2O = (6R)-10-formyltetrahydrofolate + H(+)</text>
        <dbReference type="Rhea" id="RHEA:23700"/>
        <dbReference type="ChEBI" id="CHEBI:15377"/>
        <dbReference type="ChEBI" id="CHEBI:15378"/>
        <dbReference type="ChEBI" id="CHEBI:57455"/>
        <dbReference type="ChEBI" id="CHEBI:195366"/>
        <dbReference type="EC" id="3.5.4.9"/>
    </reaction>
</comment>
<keyword evidence="8 12" id="KW-0560">Oxidoreductase</keyword>
<evidence type="ECO:0000256" key="1">
    <source>
        <dbReference type="ARBA" id="ARBA00004777"/>
    </source>
</evidence>
<dbReference type="PROSITE" id="PS00767">
    <property type="entry name" value="THF_DHG_CYH_2"/>
    <property type="match status" value="1"/>
</dbReference>
<dbReference type="Proteomes" id="UP000183138">
    <property type="component" value="Unassembled WGS sequence"/>
</dbReference>
<dbReference type="Gene3D" id="3.40.50.720">
    <property type="entry name" value="NAD(P)-binding Rossmann-like Domain"/>
    <property type="match status" value="1"/>
</dbReference>
<keyword evidence="4 12" id="KW-0028">Amino-acid biosynthesis</keyword>
<dbReference type="Gene3D" id="3.40.50.10860">
    <property type="entry name" value="Leucine Dehydrogenase, chain A, domain 1"/>
    <property type="match status" value="1"/>
</dbReference>
<evidence type="ECO:0000256" key="7">
    <source>
        <dbReference type="ARBA" id="ARBA00022857"/>
    </source>
</evidence>
<evidence type="ECO:0000256" key="8">
    <source>
        <dbReference type="ARBA" id="ARBA00023002"/>
    </source>
</evidence>
<comment type="pathway">
    <text evidence="1 12">One-carbon metabolism; tetrahydrofolate interconversion.</text>
</comment>
<feature type="binding site" evidence="12">
    <location>
        <begin position="157"/>
        <end position="159"/>
    </location>
    <ligand>
        <name>NADP(+)</name>
        <dbReference type="ChEBI" id="CHEBI:58349"/>
    </ligand>
</feature>
<organism evidence="15 16">
    <name type="scientific">Marine Group III euryarchaeote CG-Epi3</name>
    <dbReference type="NCBI Taxonomy" id="1888997"/>
    <lineage>
        <taxon>Archaea</taxon>
        <taxon>Methanobacteriati</taxon>
        <taxon>Thermoplasmatota</taxon>
        <taxon>Thermoplasmata</taxon>
        <taxon>Candidatus Thermoprofundales</taxon>
    </lineage>
</organism>
<evidence type="ECO:0000256" key="12">
    <source>
        <dbReference type="HAMAP-Rule" id="MF_01576"/>
    </source>
</evidence>
<sequence>MSLIIDGKKIAKEIEIELTAKVSSMENAPRLSVVQIGDDPASASYIKAKANAASRVGIHLTHHHLPIETSIEELKSLVNDLNESEDGLIIQLPIPKKLEPVLEMIKPENDVDGFHSENLGKLVQGISGMTPCTPAGIIELLYRSGNDPEGKHVVIVGRSTIVGTPLSLLLSQKGVDATVTLCHSRTKYLEEHCKEADILVAAVGKANMITKDMVKPGAIIIDVGVNRTSEGLVGDVSTEVKEVASQITPVPGGVGPMTVVMLMSNTVKSALEN</sequence>
<dbReference type="GO" id="GO:0035999">
    <property type="term" value="P:tetrahydrofolate interconversion"/>
    <property type="evidence" value="ECO:0007669"/>
    <property type="project" value="UniProtKB-UniRule"/>
</dbReference>
<comment type="caution">
    <text evidence="12">Lacks conserved residue(s) required for the propagation of feature annotation.</text>
</comment>
<keyword evidence="7 12" id="KW-0521">NADP</keyword>
<dbReference type="SUPFAM" id="SSF53223">
    <property type="entry name" value="Aminoacid dehydrogenase-like, N-terminal domain"/>
    <property type="match status" value="1"/>
</dbReference>
<feature type="domain" description="Tetrahydrofolate dehydrogenase/cyclohydrolase NAD(P)-binding" evidence="14">
    <location>
        <begin position="131"/>
        <end position="271"/>
    </location>
</feature>
<evidence type="ECO:0000256" key="6">
    <source>
        <dbReference type="ARBA" id="ARBA00022801"/>
    </source>
</evidence>
<dbReference type="SUPFAM" id="SSF51735">
    <property type="entry name" value="NAD(P)-binding Rossmann-fold domains"/>
    <property type="match status" value="1"/>
</dbReference>
<evidence type="ECO:0000256" key="5">
    <source>
        <dbReference type="ARBA" id="ARBA00022755"/>
    </source>
</evidence>
<dbReference type="InterPro" id="IPR036291">
    <property type="entry name" value="NAD(P)-bd_dom_sf"/>
</dbReference>
<evidence type="ECO:0000256" key="4">
    <source>
        <dbReference type="ARBA" id="ARBA00022605"/>
    </source>
</evidence>
<proteinExistence type="inferred from homology"/>
<feature type="binding site" evidence="12">
    <location>
        <position position="225"/>
    </location>
    <ligand>
        <name>NADP(+)</name>
        <dbReference type="ChEBI" id="CHEBI:58349"/>
    </ligand>
</feature>
<reference evidence="15 16" key="1">
    <citation type="submission" date="2016-08" db="EMBL/GenBank/DDBJ databases">
        <title>New Insights into Marine Group III Euryarchaeota, from dark to light.</title>
        <authorList>
            <person name="Haro-Moreno J.M."/>
            <person name="Rodriguez-Valera F."/>
            <person name="Lopez-Garcia P."/>
            <person name="Moreira D."/>
            <person name="Martin-Cuadrado A.B."/>
        </authorList>
    </citation>
    <scope>NUCLEOTIDE SEQUENCE [LARGE SCALE GENOMIC DNA]</scope>
    <source>
        <strain evidence="15">CG-Epi3</strain>
    </source>
</reference>
<keyword evidence="10 12" id="KW-0486">Methionine biosynthesis</keyword>
<dbReference type="GO" id="GO:0004488">
    <property type="term" value="F:methylenetetrahydrofolate dehydrogenase (NADP+) activity"/>
    <property type="evidence" value="ECO:0007669"/>
    <property type="project" value="UniProtKB-UniRule"/>
</dbReference>
<accession>A0A1J5U479</accession>
<dbReference type="InterPro" id="IPR020630">
    <property type="entry name" value="THF_DH/CycHdrlase_cat_dom"/>
</dbReference>
<dbReference type="InterPro" id="IPR000672">
    <property type="entry name" value="THF_DH/CycHdrlase"/>
</dbReference>
<keyword evidence="3 12" id="KW-0554">One-carbon metabolism</keyword>
<evidence type="ECO:0000256" key="3">
    <source>
        <dbReference type="ARBA" id="ARBA00022563"/>
    </source>
</evidence>
<evidence type="ECO:0000256" key="11">
    <source>
        <dbReference type="ARBA" id="ARBA00023268"/>
    </source>
</evidence>
<evidence type="ECO:0000256" key="10">
    <source>
        <dbReference type="ARBA" id="ARBA00023167"/>
    </source>
</evidence>
<comment type="function">
    <text evidence="12">Catalyzes the oxidation of 5,10-methylenetetrahydrofolate to 5,10-methenyltetrahydrofolate and then the hydrolysis of 5,10-methenyltetrahydrofolate to 10-formyltetrahydrofolate.</text>
</comment>
<dbReference type="GO" id="GO:0000105">
    <property type="term" value="P:L-histidine biosynthetic process"/>
    <property type="evidence" value="ECO:0007669"/>
    <property type="project" value="UniProtKB-KW"/>
</dbReference>
<dbReference type="PRINTS" id="PR00085">
    <property type="entry name" value="THFDHDRGNASE"/>
</dbReference>
<dbReference type="GO" id="GO:0009086">
    <property type="term" value="P:methionine biosynthetic process"/>
    <property type="evidence" value="ECO:0007669"/>
    <property type="project" value="UniProtKB-KW"/>
</dbReference>
<dbReference type="EMBL" id="MIYY01000023">
    <property type="protein sequence ID" value="OIR23208.1"/>
    <property type="molecule type" value="Genomic_DNA"/>
</dbReference>
<dbReference type="InterPro" id="IPR046346">
    <property type="entry name" value="Aminoacid_DH-like_N_sf"/>
</dbReference>
<keyword evidence="11 12" id="KW-0511">Multifunctional enzyme</keyword>
<evidence type="ECO:0000259" key="13">
    <source>
        <dbReference type="Pfam" id="PF00763"/>
    </source>
</evidence>
<dbReference type="InterPro" id="IPR020867">
    <property type="entry name" value="THF_DH/CycHdrlase_CS"/>
</dbReference>
<dbReference type="Pfam" id="PF00763">
    <property type="entry name" value="THF_DHG_CYH"/>
    <property type="match status" value="1"/>
</dbReference>
<protein>
    <recommendedName>
        <fullName evidence="12">Bifunctional protein FolD</fullName>
    </recommendedName>
    <domain>
        <recommendedName>
            <fullName evidence="12">Methylenetetrahydrofolate dehydrogenase</fullName>
            <ecNumber evidence="12">1.5.1.5</ecNumber>
        </recommendedName>
    </domain>
    <domain>
        <recommendedName>
            <fullName evidence="12">Methenyltetrahydrofolate cyclohydrolase</fullName>
            <ecNumber evidence="12">3.5.4.9</ecNumber>
        </recommendedName>
    </domain>
</protein>
<dbReference type="EC" id="1.5.1.5" evidence="12"/>
<dbReference type="GO" id="GO:0006164">
    <property type="term" value="P:purine nucleotide biosynthetic process"/>
    <property type="evidence" value="ECO:0007669"/>
    <property type="project" value="UniProtKB-KW"/>
</dbReference>
<dbReference type="PANTHER" id="PTHR48099">
    <property type="entry name" value="C-1-TETRAHYDROFOLATE SYNTHASE, CYTOPLASMIC-RELATED"/>
    <property type="match status" value="1"/>
</dbReference>
<dbReference type="FunFam" id="3.40.50.10860:FF:000005">
    <property type="entry name" value="C-1-tetrahydrofolate synthase, cytoplasmic, putative"/>
    <property type="match status" value="1"/>
</dbReference>
<dbReference type="InterPro" id="IPR020631">
    <property type="entry name" value="THF_DH/CycHdrlase_NAD-bd_dom"/>
</dbReference>
<dbReference type="GO" id="GO:0004477">
    <property type="term" value="F:methenyltetrahydrofolate cyclohydrolase activity"/>
    <property type="evidence" value="ECO:0007669"/>
    <property type="project" value="UniProtKB-UniRule"/>
</dbReference>
<dbReference type="Pfam" id="PF02882">
    <property type="entry name" value="THF_DHG_CYH_C"/>
    <property type="match status" value="1"/>
</dbReference>
<dbReference type="CDD" id="cd01080">
    <property type="entry name" value="NAD_bind_m-THF_DH_Cyclohyd"/>
    <property type="match status" value="1"/>
</dbReference>
<comment type="similarity">
    <text evidence="12">Belongs to the tetrahydrofolate dehydrogenase/cyclohydrolase family.</text>
</comment>
<comment type="catalytic activity">
    <reaction evidence="12">
        <text>(6R)-5,10-methylene-5,6,7,8-tetrahydrofolate + NADP(+) = (6R)-5,10-methenyltetrahydrofolate + NADPH</text>
        <dbReference type="Rhea" id="RHEA:22812"/>
        <dbReference type="ChEBI" id="CHEBI:15636"/>
        <dbReference type="ChEBI" id="CHEBI:57455"/>
        <dbReference type="ChEBI" id="CHEBI:57783"/>
        <dbReference type="ChEBI" id="CHEBI:58349"/>
        <dbReference type="EC" id="1.5.1.5"/>
    </reaction>
</comment>
<gene>
    <name evidence="12" type="primary">folD</name>
    <name evidence="15" type="ORF">BEU00_00750</name>
</gene>
<name>A0A1J5U479_9ARCH</name>
<evidence type="ECO:0000256" key="9">
    <source>
        <dbReference type="ARBA" id="ARBA00023102"/>
    </source>
</evidence>
<dbReference type="UniPathway" id="UPA00193"/>
<evidence type="ECO:0000256" key="2">
    <source>
        <dbReference type="ARBA" id="ARBA00011738"/>
    </source>
</evidence>